<evidence type="ECO:0000313" key="2">
    <source>
        <dbReference type="EMBL" id="CAF0699181.1"/>
    </source>
</evidence>
<feature type="compositionally biased region" description="Polar residues" evidence="1">
    <location>
        <begin position="76"/>
        <end position="93"/>
    </location>
</feature>
<accession>A0A8J2FWI9</accession>
<organism evidence="2 3">
    <name type="scientific">Candidatus Methylacidithermus pantelleriae</name>
    <dbReference type="NCBI Taxonomy" id="2744239"/>
    <lineage>
        <taxon>Bacteria</taxon>
        <taxon>Pseudomonadati</taxon>
        <taxon>Verrucomicrobiota</taxon>
        <taxon>Methylacidiphilae</taxon>
        <taxon>Methylacidiphilales</taxon>
        <taxon>Methylacidiphilaceae</taxon>
        <taxon>Candidatus Methylacidithermus</taxon>
    </lineage>
</organism>
<evidence type="ECO:0000256" key="1">
    <source>
        <dbReference type="SAM" id="MobiDB-lite"/>
    </source>
</evidence>
<dbReference type="AlphaFoldDB" id="A0A8J2FWI9"/>
<reference evidence="2" key="1">
    <citation type="submission" date="2021-02" db="EMBL/GenBank/DDBJ databases">
        <authorList>
            <person name="Cremers G."/>
            <person name="Picone N."/>
        </authorList>
    </citation>
    <scope>NUCLEOTIDE SEQUENCE</scope>
    <source>
        <strain evidence="2">PQ17</strain>
    </source>
</reference>
<sequence length="205" mass="22648">MIIVNGFQWAKIKLAYVDRLFWISSPALFAPKLYETLLCLHGPIPRHSLGSRYAPVSCGGVSGYRVNATGAAATPGRNTSSSIAQNRANSMSVRKSDLSGKKRATFTLLGQEGTAVVLFQKIEQPGRFGVEPQFATLLKEELLLLGALSIPELFHPPTPLLHFLRCSRDPVGFYPMKDGFVRFRSGDGFSKGFWIQSFELEKLLI</sequence>
<name>A0A8J2FWI9_9BACT</name>
<protein>
    <submittedName>
        <fullName evidence="2">Uncharacterized protein</fullName>
    </submittedName>
</protein>
<proteinExistence type="predicted"/>
<dbReference type="EMBL" id="CAJNOB010000023">
    <property type="protein sequence ID" value="CAF0699181.1"/>
    <property type="molecule type" value="Genomic_DNA"/>
</dbReference>
<evidence type="ECO:0000313" key="3">
    <source>
        <dbReference type="Proteomes" id="UP000663859"/>
    </source>
</evidence>
<keyword evidence="3" id="KW-1185">Reference proteome</keyword>
<feature type="region of interest" description="Disordered" evidence="1">
    <location>
        <begin position="75"/>
        <end position="96"/>
    </location>
</feature>
<comment type="caution">
    <text evidence="2">The sequence shown here is derived from an EMBL/GenBank/DDBJ whole genome shotgun (WGS) entry which is preliminary data.</text>
</comment>
<dbReference type="Proteomes" id="UP000663859">
    <property type="component" value="Unassembled WGS sequence"/>
</dbReference>
<gene>
    <name evidence="2" type="ORF">MPNT_30151</name>
</gene>